<dbReference type="SMART" id="SM00895">
    <property type="entry name" value="FCD"/>
    <property type="match status" value="1"/>
</dbReference>
<dbReference type="CDD" id="cd07377">
    <property type="entry name" value="WHTH_GntR"/>
    <property type="match status" value="1"/>
</dbReference>
<dbReference type="Pfam" id="PF07729">
    <property type="entry name" value="FCD"/>
    <property type="match status" value="1"/>
</dbReference>
<dbReference type="AlphaFoldDB" id="A0A6N7Z2Q6"/>
<evidence type="ECO:0000313" key="6">
    <source>
        <dbReference type="Proteomes" id="UP000440096"/>
    </source>
</evidence>
<evidence type="ECO:0000313" key="5">
    <source>
        <dbReference type="EMBL" id="MTD54351.1"/>
    </source>
</evidence>
<keyword evidence="3" id="KW-0804">Transcription</keyword>
<protein>
    <submittedName>
        <fullName evidence="5">FCD domain-containing protein</fullName>
    </submittedName>
</protein>
<dbReference type="InterPro" id="IPR011711">
    <property type="entry name" value="GntR_C"/>
</dbReference>
<evidence type="ECO:0000256" key="2">
    <source>
        <dbReference type="ARBA" id="ARBA00023125"/>
    </source>
</evidence>
<evidence type="ECO:0000256" key="1">
    <source>
        <dbReference type="ARBA" id="ARBA00023015"/>
    </source>
</evidence>
<dbReference type="PANTHER" id="PTHR43537">
    <property type="entry name" value="TRANSCRIPTIONAL REGULATOR, GNTR FAMILY"/>
    <property type="match status" value="1"/>
</dbReference>
<feature type="domain" description="HTH gntR-type" evidence="4">
    <location>
        <begin position="17"/>
        <end position="84"/>
    </location>
</feature>
<dbReference type="InterPro" id="IPR000524">
    <property type="entry name" value="Tscrpt_reg_HTH_GntR"/>
</dbReference>
<dbReference type="SMART" id="SM00345">
    <property type="entry name" value="HTH_GNTR"/>
    <property type="match status" value="1"/>
</dbReference>
<dbReference type="SUPFAM" id="SSF46785">
    <property type="entry name" value="Winged helix' DNA-binding domain"/>
    <property type="match status" value="1"/>
</dbReference>
<evidence type="ECO:0000256" key="3">
    <source>
        <dbReference type="ARBA" id="ARBA00023163"/>
    </source>
</evidence>
<proteinExistence type="predicted"/>
<dbReference type="Gene3D" id="1.10.10.10">
    <property type="entry name" value="Winged helix-like DNA-binding domain superfamily/Winged helix DNA-binding domain"/>
    <property type="match status" value="1"/>
</dbReference>
<reference evidence="5 6" key="1">
    <citation type="submission" date="2019-11" db="EMBL/GenBank/DDBJ databases">
        <title>Draft genome of Amycolatopsis RM579.</title>
        <authorList>
            <person name="Duangmal K."/>
            <person name="Mingma R."/>
        </authorList>
    </citation>
    <scope>NUCLEOTIDE SEQUENCE [LARGE SCALE GENOMIC DNA]</scope>
    <source>
        <strain evidence="5 6">RM579</strain>
    </source>
</reference>
<keyword evidence="6" id="KW-1185">Reference proteome</keyword>
<dbReference type="EMBL" id="WMBA01000011">
    <property type="protein sequence ID" value="MTD54351.1"/>
    <property type="molecule type" value="Genomic_DNA"/>
</dbReference>
<comment type="caution">
    <text evidence="5">The sequence shown here is derived from an EMBL/GenBank/DDBJ whole genome shotgun (WGS) entry which is preliminary data.</text>
</comment>
<sequence length="230" mass="25635">MATALGPLTVGDTSSRQNLRDEIASHIRGLIFSAHLLRGQRIDPTELAAVFGVSKLPVREALIQLESEGLVDNIARRGAFVAMLDPDDFYDHFQAFGKIVAVAAERAATRISEEDLDQLERLVRRMEAWDENDRERDVERLNHQFHRIINRSGGSRRLKGIIRSLAASIPEDLYHRSRGWTPEAQAEHRLILTALRARDGSVAAVASARHAEAGGRDLVESLRASGFWAK</sequence>
<dbReference type="Gene3D" id="1.20.120.530">
    <property type="entry name" value="GntR ligand-binding domain-like"/>
    <property type="match status" value="1"/>
</dbReference>
<dbReference type="Pfam" id="PF00392">
    <property type="entry name" value="GntR"/>
    <property type="match status" value="1"/>
</dbReference>
<organism evidence="5 6">
    <name type="scientific">Amycolatopsis pithecellobii</name>
    <dbReference type="NCBI Taxonomy" id="664692"/>
    <lineage>
        <taxon>Bacteria</taxon>
        <taxon>Bacillati</taxon>
        <taxon>Actinomycetota</taxon>
        <taxon>Actinomycetes</taxon>
        <taxon>Pseudonocardiales</taxon>
        <taxon>Pseudonocardiaceae</taxon>
        <taxon>Amycolatopsis</taxon>
    </lineage>
</organism>
<dbReference type="SUPFAM" id="SSF48008">
    <property type="entry name" value="GntR ligand-binding domain-like"/>
    <property type="match status" value="1"/>
</dbReference>
<dbReference type="RefSeq" id="WP_154756573.1">
    <property type="nucleotide sequence ID" value="NZ_WMBA01000011.1"/>
</dbReference>
<name>A0A6N7Z2Q6_9PSEU</name>
<dbReference type="Proteomes" id="UP000440096">
    <property type="component" value="Unassembled WGS sequence"/>
</dbReference>
<keyword evidence="2" id="KW-0238">DNA-binding</keyword>
<dbReference type="InterPro" id="IPR036388">
    <property type="entry name" value="WH-like_DNA-bd_sf"/>
</dbReference>
<dbReference type="PROSITE" id="PS50949">
    <property type="entry name" value="HTH_GNTR"/>
    <property type="match status" value="1"/>
</dbReference>
<gene>
    <name evidence="5" type="ORF">GKO32_10240</name>
</gene>
<evidence type="ECO:0000259" key="4">
    <source>
        <dbReference type="PROSITE" id="PS50949"/>
    </source>
</evidence>
<dbReference type="GO" id="GO:0003700">
    <property type="term" value="F:DNA-binding transcription factor activity"/>
    <property type="evidence" value="ECO:0007669"/>
    <property type="project" value="InterPro"/>
</dbReference>
<dbReference type="PANTHER" id="PTHR43537:SF24">
    <property type="entry name" value="GLUCONATE OPERON TRANSCRIPTIONAL REPRESSOR"/>
    <property type="match status" value="1"/>
</dbReference>
<dbReference type="InterPro" id="IPR036390">
    <property type="entry name" value="WH_DNA-bd_sf"/>
</dbReference>
<dbReference type="GO" id="GO:0003677">
    <property type="term" value="F:DNA binding"/>
    <property type="evidence" value="ECO:0007669"/>
    <property type="project" value="UniProtKB-KW"/>
</dbReference>
<dbReference type="InterPro" id="IPR008920">
    <property type="entry name" value="TF_FadR/GntR_C"/>
</dbReference>
<dbReference type="OrthoDB" id="3570892at2"/>
<keyword evidence="1" id="KW-0805">Transcription regulation</keyword>
<accession>A0A6N7Z2Q6</accession>